<comment type="caution">
    <text evidence="8">The sequence shown here is derived from an EMBL/GenBank/DDBJ whole genome shotgun (WGS) entry which is preliminary data.</text>
</comment>
<evidence type="ECO:0000313" key="9">
    <source>
        <dbReference type="Proteomes" id="UP000628017"/>
    </source>
</evidence>
<sequence>MNRFLPNKTASPPENLKVENRMPRLIQTLLTGLRLSGLVFLAACTQSDRPTPPQSSTQIPSGVTAQRNVLLSEGLIRFARVHKRLLPVAKEACQKAHPTQKAVRCAFQFVVALDRGSPPDAKFTRDASGRPVIIFNHAMVKFLKTDDEFAMVMAHEMAHQIARHITRGQKEVLRGAMNSAKTAKAEGRDINQAARSGAQQALASYTKQFELEADRNGTILMMKAGYDPDQAITLLNRLPKSSERTNRHPADPDRIDRVRALSSQIRASRSTGRTVPLLF</sequence>
<dbReference type="Pfam" id="PF01435">
    <property type="entry name" value="Peptidase_M48"/>
    <property type="match status" value="1"/>
</dbReference>
<reference evidence="8" key="1">
    <citation type="journal article" date="2014" name="Int. J. Syst. Evol. Microbiol.">
        <title>Complete genome sequence of Corynebacterium casei LMG S-19264T (=DSM 44701T), isolated from a smear-ripened cheese.</title>
        <authorList>
            <consortium name="US DOE Joint Genome Institute (JGI-PGF)"/>
            <person name="Walter F."/>
            <person name="Albersmeier A."/>
            <person name="Kalinowski J."/>
            <person name="Ruckert C."/>
        </authorList>
    </citation>
    <scope>NUCLEOTIDE SEQUENCE</scope>
    <source>
        <strain evidence="8">CGMCC 1.15880</strain>
    </source>
</reference>
<dbReference type="PANTHER" id="PTHR22726:SF1">
    <property type="entry name" value="METALLOENDOPEPTIDASE OMA1, MITOCHONDRIAL"/>
    <property type="match status" value="1"/>
</dbReference>
<evidence type="ECO:0000313" key="8">
    <source>
        <dbReference type="EMBL" id="GGA22048.1"/>
    </source>
</evidence>
<keyword evidence="5 6" id="KW-0482">Metalloprotease</keyword>
<evidence type="ECO:0000256" key="5">
    <source>
        <dbReference type="ARBA" id="ARBA00023049"/>
    </source>
</evidence>
<gene>
    <name evidence="8" type="ORF">GCM10011498_23480</name>
</gene>
<comment type="cofactor">
    <cofactor evidence="6">
        <name>Zn(2+)</name>
        <dbReference type="ChEBI" id="CHEBI:29105"/>
    </cofactor>
    <text evidence="6">Binds 1 zinc ion per subunit.</text>
</comment>
<dbReference type="AlphaFoldDB" id="A0A916R217"/>
<evidence type="ECO:0000256" key="3">
    <source>
        <dbReference type="ARBA" id="ARBA00022801"/>
    </source>
</evidence>
<dbReference type="EMBL" id="BMKA01000003">
    <property type="protein sequence ID" value="GGA22048.1"/>
    <property type="molecule type" value="Genomic_DNA"/>
</dbReference>
<accession>A0A916R217</accession>
<dbReference type="GO" id="GO:0046872">
    <property type="term" value="F:metal ion binding"/>
    <property type="evidence" value="ECO:0007669"/>
    <property type="project" value="UniProtKB-KW"/>
</dbReference>
<dbReference type="Gene3D" id="3.30.2010.10">
    <property type="entry name" value="Metalloproteases ('zincins'), catalytic domain"/>
    <property type="match status" value="1"/>
</dbReference>
<keyword evidence="2" id="KW-0479">Metal-binding</keyword>
<organism evidence="8 9">
    <name type="scientific">Neptunicoccus cionae</name>
    <dbReference type="NCBI Taxonomy" id="2035344"/>
    <lineage>
        <taxon>Bacteria</taxon>
        <taxon>Pseudomonadati</taxon>
        <taxon>Pseudomonadota</taxon>
        <taxon>Alphaproteobacteria</taxon>
        <taxon>Rhodobacterales</taxon>
        <taxon>Paracoccaceae</taxon>
        <taxon>Neptunicoccus</taxon>
    </lineage>
</organism>
<dbReference type="Proteomes" id="UP000628017">
    <property type="component" value="Unassembled WGS sequence"/>
</dbReference>
<keyword evidence="4 6" id="KW-0862">Zinc</keyword>
<evidence type="ECO:0000256" key="1">
    <source>
        <dbReference type="ARBA" id="ARBA00022670"/>
    </source>
</evidence>
<dbReference type="InterPro" id="IPR001915">
    <property type="entry name" value="Peptidase_M48"/>
</dbReference>
<keyword evidence="1 6" id="KW-0645">Protease</keyword>
<dbReference type="GO" id="GO:0051603">
    <property type="term" value="P:proteolysis involved in protein catabolic process"/>
    <property type="evidence" value="ECO:0007669"/>
    <property type="project" value="TreeGrafter"/>
</dbReference>
<name>A0A916R217_9RHOB</name>
<proteinExistence type="inferred from homology"/>
<dbReference type="PANTHER" id="PTHR22726">
    <property type="entry name" value="METALLOENDOPEPTIDASE OMA1"/>
    <property type="match status" value="1"/>
</dbReference>
<dbReference type="InterPro" id="IPR051156">
    <property type="entry name" value="Mito/Outer_Membr_Metalloprot"/>
</dbReference>
<dbReference type="GO" id="GO:0004222">
    <property type="term" value="F:metalloendopeptidase activity"/>
    <property type="evidence" value="ECO:0007669"/>
    <property type="project" value="InterPro"/>
</dbReference>
<keyword evidence="9" id="KW-1185">Reference proteome</keyword>
<evidence type="ECO:0000256" key="6">
    <source>
        <dbReference type="RuleBase" id="RU003983"/>
    </source>
</evidence>
<keyword evidence="3 6" id="KW-0378">Hydrolase</keyword>
<comment type="similarity">
    <text evidence="6">Belongs to the peptidase M48 family.</text>
</comment>
<evidence type="ECO:0000256" key="4">
    <source>
        <dbReference type="ARBA" id="ARBA00022833"/>
    </source>
</evidence>
<dbReference type="GO" id="GO:0016020">
    <property type="term" value="C:membrane"/>
    <property type="evidence" value="ECO:0007669"/>
    <property type="project" value="TreeGrafter"/>
</dbReference>
<feature type="domain" description="Peptidase M48" evidence="7">
    <location>
        <begin position="113"/>
        <end position="260"/>
    </location>
</feature>
<evidence type="ECO:0000259" key="7">
    <source>
        <dbReference type="Pfam" id="PF01435"/>
    </source>
</evidence>
<protein>
    <recommendedName>
        <fullName evidence="7">Peptidase M48 domain-containing protein</fullName>
    </recommendedName>
</protein>
<dbReference type="CDD" id="cd07324">
    <property type="entry name" value="M48C_Oma1-like"/>
    <property type="match status" value="1"/>
</dbReference>
<reference evidence="8" key="2">
    <citation type="submission" date="2020-09" db="EMBL/GenBank/DDBJ databases">
        <authorList>
            <person name="Sun Q."/>
            <person name="Zhou Y."/>
        </authorList>
    </citation>
    <scope>NUCLEOTIDE SEQUENCE</scope>
    <source>
        <strain evidence="8">CGMCC 1.15880</strain>
    </source>
</reference>
<evidence type="ECO:0000256" key="2">
    <source>
        <dbReference type="ARBA" id="ARBA00022723"/>
    </source>
</evidence>